<evidence type="ECO:0000256" key="1">
    <source>
        <dbReference type="ARBA" id="ARBA00008335"/>
    </source>
</evidence>
<feature type="transmembrane region" description="Helical" evidence="2">
    <location>
        <begin position="453"/>
        <end position="471"/>
    </location>
</feature>
<dbReference type="Pfam" id="PF13347">
    <property type="entry name" value="MFS_2"/>
    <property type="match status" value="1"/>
</dbReference>
<comment type="caution">
    <text evidence="3">The sequence shown here is derived from an EMBL/GenBank/DDBJ whole genome shotgun (WGS) entry which is preliminary data.</text>
</comment>
<dbReference type="GO" id="GO:0005886">
    <property type="term" value="C:plasma membrane"/>
    <property type="evidence" value="ECO:0007669"/>
    <property type="project" value="TreeGrafter"/>
</dbReference>
<feature type="transmembrane region" description="Helical" evidence="2">
    <location>
        <begin position="409"/>
        <end position="433"/>
    </location>
</feature>
<sequence>MSQAQTNDAVDLKKKMQAELDFTSPQDIATTRNAGTDRGGRLLLDQKSEAKKGGLSTLNCVAYASAHIYNDMCATVWFMYLLYFICYTVGWGPKLASLALLSGQIADGIATNLVGFLMDKTNTRIGKRTPWFLLGTFLVIPSFILTFNTCYACDLICGLTEDRVCNTRRHKTIAFIYYIILPALFNIGWAAVQISTMSIIVSITYDQKQRDSLISYRNACTFGSNLFTLSVALMLFEFVPNAIWQFRILALLITLIGVVSGLFYLYGVPEVKLSNRAISQGIQYSSWSVESKGNSVEHWSEWLSITQFYAYGVVYTLTRMSINVTMTLTPFYLIHVLKYEKNEEEPTPPEIASVPLVSYFSSMVFTLLYSNTLNKYFNEYNRLTTLMYGAMLVIVSSIPFLFISPKIHWIVYLLVPFQGIGLAIGLNVASSLISDMLGRNNKSSSFVYGTYSLLDKFSSGILLVIIGATVIEKVQWLRLLAGILPIISSILAWIFAWIGKDKDIIDFDGV</sequence>
<evidence type="ECO:0000256" key="2">
    <source>
        <dbReference type="SAM" id="Phobius"/>
    </source>
</evidence>
<keyword evidence="2" id="KW-1133">Transmembrane helix</keyword>
<evidence type="ECO:0000313" key="4">
    <source>
        <dbReference type="Proteomes" id="UP001295684"/>
    </source>
</evidence>
<dbReference type="GO" id="GO:0015293">
    <property type="term" value="F:symporter activity"/>
    <property type="evidence" value="ECO:0007669"/>
    <property type="project" value="InterPro"/>
</dbReference>
<dbReference type="GO" id="GO:0008643">
    <property type="term" value="P:carbohydrate transport"/>
    <property type="evidence" value="ECO:0007669"/>
    <property type="project" value="InterPro"/>
</dbReference>
<feature type="transmembrane region" description="Helical" evidence="2">
    <location>
        <begin position="383"/>
        <end position="403"/>
    </location>
</feature>
<evidence type="ECO:0008006" key="5">
    <source>
        <dbReference type="Google" id="ProtNLM"/>
    </source>
</evidence>
<feature type="transmembrane region" description="Helical" evidence="2">
    <location>
        <begin position="215"/>
        <end position="236"/>
    </location>
</feature>
<dbReference type="Proteomes" id="UP001295684">
    <property type="component" value="Unassembled WGS sequence"/>
</dbReference>
<reference evidence="3" key="1">
    <citation type="submission" date="2023-07" db="EMBL/GenBank/DDBJ databases">
        <authorList>
            <consortium name="AG Swart"/>
            <person name="Singh M."/>
            <person name="Singh A."/>
            <person name="Seah K."/>
            <person name="Emmerich C."/>
        </authorList>
    </citation>
    <scope>NUCLEOTIDE SEQUENCE</scope>
    <source>
        <strain evidence="3">DP1</strain>
    </source>
</reference>
<proteinExistence type="inferred from homology"/>
<dbReference type="SUPFAM" id="SSF103473">
    <property type="entry name" value="MFS general substrate transporter"/>
    <property type="match status" value="1"/>
</dbReference>
<name>A0AAD1UFN0_EUPCR</name>
<feature type="transmembrane region" description="Helical" evidence="2">
    <location>
        <begin position="308"/>
        <end position="332"/>
    </location>
</feature>
<feature type="transmembrane region" description="Helical" evidence="2">
    <location>
        <begin position="74"/>
        <end position="92"/>
    </location>
</feature>
<organism evidence="3 4">
    <name type="scientific">Euplotes crassus</name>
    <dbReference type="NCBI Taxonomy" id="5936"/>
    <lineage>
        <taxon>Eukaryota</taxon>
        <taxon>Sar</taxon>
        <taxon>Alveolata</taxon>
        <taxon>Ciliophora</taxon>
        <taxon>Intramacronucleata</taxon>
        <taxon>Spirotrichea</taxon>
        <taxon>Hypotrichia</taxon>
        <taxon>Euplotida</taxon>
        <taxon>Euplotidae</taxon>
        <taxon>Moneuplotes</taxon>
    </lineage>
</organism>
<protein>
    <recommendedName>
        <fullName evidence="5">MFS general substrate transporter</fullName>
    </recommendedName>
</protein>
<evidence type="ECO:0000313" key="3">
    <source>
        <dbReference type="EMBL" id="CAI2366005.1"/>
    </source>
</evidence>
<dbReference type="InterPro" id="IPR039672">
    <property type="entry name" value="MFS_2"/>
</dbReference>
<feature type="transmembrane region" description="Helical" evidence="2">
    <location>
        <begin position="175"/>
        <end position="203"/>
    </location>
</feature>
<keyword evidence="2" id="KW-0812">Transmembrane</keyword>
<feature type="transmembrane region" description="Helical" evidence="2">
    <location>
        <begin position="130"/>
        <end position="147"/>
    </location>
</feature>
<dbReference type="PANTHER" id="PTHR11328:SF28">
    <property type="entry name" value="MAJOR FACILITATOR SUPERFAMILY DOMAIN-CONTAINING PROTEIN 12"/>
    <property type="match status" value="1"/>
</dbReference>
<dbReference type="Gene3D" id="1.20.1250.20">
    <property type="entry name" value="MFS general substrate transporter like domains"/>
    <property type="match status" value="2"/>
</dbReference>
<feature type="transmembrane region" description="Helical" evidence="2">
    <location>
        <begin position="98"/>
        <end position="118"/>
    </location>
</feature>
<dbReference type="EMBL" id="CAMPGE010007078">
    <property type="protein sequence ID" value="CAI2366005.1"/>
    <property type="molecule type" value="Genomic_DNA"/>
</dbReference>
<dbReference type="InterPro" id="IPR036259">
    <property type="entry name" value="MFS_trans_sf"/>
</dbReference>
<comment type="similarity">
    <text evidence="1">Belongs to the major facilitator superfamily.</text>
</comment>
<feature type="transmembrane region" description="Helical" evidence="2">
    <location>
        <begin position="242"/>
        <end position="266"/>
    </location>
</feature>
<keyword evidence="4" id="KW-1185">Reference proteome</keyword>
<gene>
    <name evidence="3" type="ORF">ECRASSUSDP1_LOCUS7274</name>
</gene>
<dbReference type="PANTHER" id="PTHR11328">
    <property type="entry name" value="MAJOR FACILITATOR SUPERFAMILY DOMAIN-CONTAINING PROTEIN"/>
    <property type="match status" value="1"/>
</dbReference>
<dbReference type="AlphaFoldDB" id="A0AAD1UFN0"/>
<keyword evidence="2" id="KW-0472">Membrane</keyword>
<feature type="transmembrane region" description="Helical" evidence="2">
    <location>
        <begin position="477"/>
        <end position="498"/>
    </location>
</feature>
<accession>A0AAD1UFN0</accession>
<feature type="transmembrane region" description="Helical" evidence="2">
    <location>
        <begin position="352"/>
        <end position="371"/>
    </location>
</feature>